<dbReference type="GO" id="GO:0003964">
    <property type="term" value="F:RNA-directed DNA polymerase activity"/>
    <property type="evidence" value="ECO:0007669"/>
    <property type="project" value="UniProtKB-KW"/>
</dbReference>
<accession>A0ABQ4X239</accession>
<dbReference type="InterPro" id="IPR021109">
    <property type="entry name" value="Peptidase_aspartic_dom_sf"/>
</dbReference>
<dbReference type="SUPFAM" id="SSF50630">
    <property type="entry name" value="Acid proteases"/>
    <property type="match status" value="1"/>
</dbReference>
<dbReference type="Pfam" id="PF13650">
    <property type="entry name" value="Asp_protease_2"/>
    <property type="match status" value="1"/>
</dbReference>
<dbReference type="Gene3D" id="2.40.70.10">
    <property type="entry name" value="Acid Proteases"/>
    <property type="match status" value="1"/>
</dbReference>
<keyword evidence="1" id="KW-0175">Coiled coil</keyword>
<dbReference type="EMBL" id="BQNB010009125">
    <property type="protein sequence ID" value="GJS59090.1"/>
    <property type="molecule type" value="Genomic_DNA"/>
</dbReference>
<name>A0ABQ4X239_9ASTR</name>
<reference evidence="2" key="1">
    <citation type="journal article" date="2022" name="Int. J. Mol. Sci.">
        <title>Draft Genome of Tanacetum Coccineum: Genomic Comparison of Closely Related Tanacetum-Family Plants.</title>
        <authorList>
            <person name="Yamashiro T."/>
            <person name="Shiraishi A."/>
            <person name="Nakayama K."/>
            <person name="Satake H."/>
        </authorList>
    </citation>
    <scope>NUCLEOTIDE SEQUENCE</scope>
</reference>
<organism evidence="2 3">
    <name type="scientific">Tanacetum coccineum</name>
    <dbReference type="NCBI Taxonomy" id="301880"/>
    <lineage>
        <taxon>Eukaryota</taxon>
        <taxon>Viridiplantae</taxon>
        <taxon>Streptophyta</taxon>
        <taxon>Embryophyta</taxon>
        <taxon>Tracheophyta</taxon>
        <taxon>Spermatophyta</taxon>
        <taxon>Magnoliopsida</taxon>
        <taxon>eudicotyledons</taxon>
        <taxon>Gunneridae</taxon>
        <taxon>Pentapetalae</taxon>
        <taxon>asterids</taxon>
        <taxon>campanulids</taxon>
        <taxon>Asterales</taxon>
        <taxon>Asteraceae</taxon>
        <taxon>Asteroideae</taxon>
        <taxon>Anthemideae</taxon>
        <taxon>Anthemidinae</taxon>
        <taxon>Tanacetum</taxon>
    </lineage>
</organism>
<gene>
    <name evidence="2" type="ORF">Tco_0653874</name>
</gene>
<proteinExistence type="predicted"/>
<dbReference type="CDD" id="cd00303">
    <property type="entry name" value="retropepsin_like"/>
    <property type="match status" value="1"/>
</dbReference>
<dbReference type="PANTHER" id="PTHR33067">
    <property type="entry name" value="RNA-DIRECTED DNA POLYMERASE-RELATED"/>
    <property type="match status" value="1"/>
</dbReference>
<dbReference type="Proteomes" id="UP001151760">
    <property type="component" value="Unassembled WGS sequence"/>
</dbReference>
<sequence length="431" mass="48775">MGFARESHNLKVGYERAHLDKDCPLNEEVKRVEEVKYGEFGRSFPNNDGNGSSLEELMNKHIEESTRRRNENEELMKKLQETTDMNIRNQNATLKNLETQIEKLTKDFQENIAKEAPSSSASIGHCKAIFSDNDVQSNKVSSNETNELHRVSYISNDNVQVSKKKNEGPLGVLPCQLPPKELSPGSFTLPCTIGSLNMYALVDLGASVNIMSYSMFKCLKLTSLKETSMLVEMVDMSKKAPLGIVENVLVKIDKFVFPSDFLVINMLGDPNETMILGRPFLVTIHARINVFRDSIYWVDKHGVLKQWFCYRDNKRRDVKGKEMLFSDFLQIRYGNSKLDDITREKSKFIEEQYVHGTTKDLKKNNDGKAVWAKYDNLPLGRENGSRFKGMFRKEMDTAGSVTTATGMTNDIASARGKVKFHFAGISYGIAG</sequence>
<feature type="coiled-coil region" evidence="1">
    <location>
        <begin position="54"/>
        <end position="114"/>
    </location>
</feature>
<dbReference type="PANTHER" id="PTHR33067:SF9">
    <property type="entry name" value="RNA-DIRECTED DNA POLYMERASE"/>
    <property type="match status" value="1"/>
</dbReference>
<keyword evidence="2" id="KW-0695">RNA-directed DNA polymerase</keyword>
<keyword evidence="2" id="KW-0548">Nucleotidyltransferase</keyword>
<comment type="caution">
    <text evidence="2">The sequence shown here is derived from an EMBL/GenBank/DDBJ whole genome shotgun (WGS) entry which is preliminary data.</text>
</comment>
<protein>
    <submittedName>
        <fullName evidence="2">Reverse transcriptase domain-containing protein</fullName>
    </submittedName>
</protein>
<evidence type="ECO:0000313" key="3">
    <source>
        <dbReference type="Proteomes" id="UP001151760"/>
    </source>
</evidence>
<reference evidence="2" key="2">
    <citation type="submission" date="2022-01" db="EMBL/GenBank/DDBJ databases">
        <authorList>
            <person name="Yamashiro T."/>
            <person name="Shiraishi A."/>
            <person name="Satake H."/>
            <person name="Nakayama K."/>
        </authorList>
    </citation>
    <scope>NUCLEOTIDE SEQUENCE</scope>
</reference>
<evidence type="ECO:0000313" key="2">
    <source>
        <dbReference type="EMBL" id="GJS59090.1"/>
    </source>
</evidence>
<keyword evidence="3" id="KW-1185">Reference proteome</keyword>
<keyword evidence="2" id="KW-0808">Transferase</keyword>
<evidence type="ECO:0000256" key="1">
    <source>
        <dbReference type="SAM" id="Coils"/>
    </source>
</evidence>